<evidence type="ECO:0000313" key="2">
    <source>
        <dbReference type="EMBL" id="CAE7298685.1"/>
    </source>
</evidence>
<feature type="compositionally biased region" description="Polar residues" evidence="1">
    <location>
        <begin position="83"/>
        <end position="92"/>
    </location>
</feature>
<gene>
    <name evidence="2" type="ORF">SPIL2461_LOCUS6739</name>
</gene>
<proteinExistence type="predicted"/>
<name>A0A812NBD7_SYMPI</name>
<evidence type="ECO:0000256" key="1">
    <source>
        <dbReference type="SAM" id="MobiDB-lite"/>
    </source>
</evidence>
<protein>
    <submittedName>
        <fullName evidence="2">Uncharacterized protein</fullName>
    </submittedName>
</protein>
<feature type="compositionally biased region" description="Basic and acidic residues" evidence="1">
    <location>
        <begin position="94"/>
        <end position="107"/>
    </location>
</feature>
<feature type="compositionally biased region" description="Polar residues" evidence="1">
    <location>
        <begin position="121"/>
        <end position="134"/>
    </location>
</feature>
<dbReference type="EMBL" id="CAJNIZ010010335">
    <property type="protein sequence ID" value="CAE7298685.1"/>
    <property type="molecule type" value="Genomic_DNA"/>
</dbReference>
<feature type="region of interest" description="Disordered" evidence="1">
    <location>
        <begin position="55"/>
        <end position="168"/>
    </location>
</feature>
<dbReference type="OrthoDB" id="410538at2759"/>
<organism evidence="2 3">
    <name type="scientific">Symbiodinium pilosum</name>
    <name type="common">Dinoflagellate</name>
    <dbReference type="NCBI Taxonomy" id="2952"/>
    <lineage>
        <taxon>Eukaryota</taxon>
        <taxon>Sar</taxon>
        <taxon>Alveolata</taxon>
        <taxon>Dinophyceae</taxon>
        <taxon>Suessiales</taxon>
        <taxon>Symbiodiniaceae</taxon>
        <taxon>Symbiodinium</taxon>
    </lineage>
</organism>
<keyword evidence="3" id="KW-1185">Reference proteome</keyword>
<dbReference type="Proteomes" id="UP000649617">
    <property type="component" value="Unassembled WGS sequence"/>
</dbReference>
<feature type="compositionally biased region" description="Polar residues" evidence="1">
    <location>
        <begin position="55"/>
        <end position="65"/>
    </location>
</feature>
<comment type="caution">
    <text evidence="2">The sequence shown here is derived from an EMBL/GenBank/DDBJ whole genome shotgun (WGS) entry which is preliminary data.</text>
</comment>
<evidence type="ECO:0000313" key="3">
    <source>
        <dbReference type="Proteomes" id="UP000649617"/>
    </source>
</evidence>
<reference evidence="2" key="1">
    <citation type="submission" date="2021-02" db="EMBL/GenBank/DDBJ databases">
        <authorList>
            <person name="Dougan E. K."/>
            <person name="Rhodes N."/>
            <person name="Thang M."/>
            <person name="Chan C."/>
        </authorList>
    </citation>
    <scope>NUCLEOTIDE SEQUENCE</scope>
</reference>
<feature type="compositionally biased region" description="Polar residues" evidence="1">
    <location>
        <begin position="143"/>
        <end position="168"/>
    </location>
</feature>
<sequence>MRCWLWAGRLRKEARQEPADQPELLGRINFARFENVIDPVDESVELVLEIEEAQQASKTTMSSQPLPIEDSASRMDTADLSKQGASAQSMSEPSKADGRIERADVQRTKIQHNGAKPPPESVQQLPSIWTTQGFHSFGDLEEGTSTRANTASTAKAQTSHFGPSTQYA</sequence>
<dbReference type="AlphaFoldDB" id="A0A812NBD7"/>
<accession>A0A812NBD7</accession>